<keyword evidence="2" id="KW-1185">Reference proteome</keyword>
<gene>
    <name evidence="1" type="ORF">VP01_733g1</name>
</gene>
<reference evidence="1 2" key="1">
    <citation type="submission" date="2015-08" db="EMBL/GenBank/DDBJ databases">
        <title>Next Generation Sequencing and Analysis of the Genome of Puccinia sorghi L Schw, the Causal Agent of Maize Common Rust.</title>
        <authorList>
            <person name="Rochi L."/>
            <person name="Burguener G."/>
            <person name="Darino M."/>
            <person name="Turjanski A."/>
            <person name="Kreff E."/>
            <person name="Dieguez M.J."/>
            <person name="Sacco F."/>
        </authorList>
    </citation>
    <scope>NUCLEOTIDE SEQUENCE [LARGE SCALE GENOMIC DNA]</scope>
    <source>
        <strain evidence="1 2">RO10H11247</strain>
    </source>
</reference>
<evidence type="ECO:0000313" key="1">
    <source>
        <dbReference type="EMBL" id="KNZ46346.1"/>
    </source>
</evidence>
<protein>
    <submittedName>
        <fullName evidence="1">Uncharacterized protein</fullName>
    </submittedName>
</protein>
<evidence type="ECO:0000313" key="2">
    <source>
        <dbReference type="Proteomes" id="UP000037035"/>
    </source>
</evidence>
<dbReference type="STRING" id="27349.A0A0L6UCV3"/>
<dbReference type="AlphaFoldDB" id="A0A0L6UCV3"/>
<accession>A0A0L6UCV3</accession>
<dbReference type="Proteomes" id="UP000037035">
    <property type="component" value="Unassembled WGS sequence"/>
</dbReference>
<organism evidence="1 2">
    <name type="scientific">Puccinia sorghi</name>
    <dbReference type="NCBI Taxonomy" id="27349"/>
    <lineage>
        <taxon>Eukaryota</taxon>
        <taxon>Fungi</taxon>
        <taxon>Dikarya</taxon>
        <taxon>Basidiomycota</taxon>
        <taxon>Pucciniomycotina</taxon>
        <taxon>Pucciniomycetes</taxon>
        <taxon>Pucciniales</taxon>
        <taxon>Pucciniaceae</taxon>
        <taxon>Puccinia</taxon>
    </lineage>
</organism>
<comment type="caution">
    <text evidence="1">The sequence shown here is derived from an EMBL/GenBank/DDBJ whole genome shotgun (WGS) entry which is preliminary data.</text>
</comment>
<dbReference type="VEuPathDB" id="FungiDB:VP01_733g1"/>
<sequence length="188" mass="20626">MSTTAMGGFDAGRAIHHPPSGFFLDSPPQTAIKITEYLMDFVNDAASDKKNPTQKFNLDQTFEVLSSNITSMYRNLQINPREDQTQRRTLVTAPSPPLTWASVTKENSKQKTKQCRGKQVLPVPSNAQINEFKKASIVVRTPPGFVALDSMSVPEVTAKINNVLVSTTATVDNQPIEAVGIARLIKKP</sequence>
<dbReference type="OrthoDB" id="2506018at2759"/>
<name>A0A0L6UCV3_9BASI</name>
<proteinExistence type="predicted"/>
<dbReference type="EMBL" id="LAVV01012761">
    <property type="protein sequence ID" value="KNZ46346.1"/>
    <property type="molecule type" value="Genomic_DNA"/>
</dbReference>